<evidence type="ECO:0000256" key="1">
    <source>
        <dbReference type="SAM" id="Phobius"/>
    </source>
</evidence>
<name>A0A1G4P0T9_9FLOR</name>
<geneLocation type="chloroplast" evidence="2"/>
<sequence>MFLYNNYDILLLSVQALNPYAIDKLTDKSFNINIIELFIIRTNSIMRYSETSHYHKLYYIFVMTQSLSLVLSNINIQQQTKEILREVTKKNHTLSQYSNTTYNYIKRFIVSYRQYCAPYLIGHQKYRDDTWIIQLSIINLFLIYKLYDIEGIYFIFFYLIYNYKQV</sequence>
<keyword evidence="1" id="KW-0812">Transmembrane</keyword>
<feature type="transmembrane region" description="Helical" evidence="1">
    <location>
        <begin position="57"/>
        <end position="76"/>
    </location>
</feature>
<evidence type="ECO:0000313" key="2">
    <source>
        <dbReference type="EMBL" id="SCW24504.1"/>
    </source>
</evidence>
<dbReference type="EMBL" id="LT622878">
    <property type="protein sequence ID" value="SCW24504.1"/>
    <property type="molecule type" value="Genomic_DNA"/>
</dbReference>
<protein>
    <submittedName>
        <fullName evidence="2">Uncharacterized protein</fullName>
    </submittedName>
</protein>
<keyword evidence="1" id="KW-0472">Membrane</keyword>
<dbReference type="AlphaFoldDB" id="A0A1G4P0T9"/>
<proteinExistence type="predicted"/>
<accession>A0A1G4P0T9</accession>
<feature type="transmembrane region" description="Helical" evidence="1">
    <location>
        <begin position="137"/>
        <end position="161"/>
    </location>
</feature>
<reference evidence="2" key="1">
    <citation type="submission" date="2016-10" db="EMBL/GenBank/DDBJ databases">
        <title>Chloroplast genomes as a tool to resolve red algal phylogenies: a case study in the Nemaliales.</title>
        <authorList>
            <person name="Costa J.F."/>
            <person name="Lin S.M."/>
            <person name="Macaya E.C."/>
            <person name="Fernandez-Garcia C."/>
            <person name="Verbruggen H."/>
        </authorList>
    </citation>
    <scope>NUCLEOTIDE SEQUENCE</scope>
    <source>
        <strain evidence="2">C.0024</strain>
    </source>
</reference>
<organism evidence="2">
    <name type="scientific">Trichogloeopsis pedicellata</name>
    <dbReference type="NCBI Taxonomy" id="1495610"/>
    <lineage>
        <taxon>Eukaryota</taxon>
        <taxon>Rhodophyta</taxon>
        <taxon>Florideophyceae</taxon>
        <taxon>Nemaliophycidae</taxon>
        <taxon>Nemaliales</taxon>
        <taxon>Liagoraceae</taxon>
        <taxon>Trichogloeopsis</taxon>
    </lineage>
</organism>
<keyword evidence="1" id="KW-1133">Transmembrane helix</keyword>
<gene>
    <name evidence="2" type="primary">ORF_6</name>
    <name evidence="2" type="ORF">C00024_231</name>
</gene>
<keyword evidence="2" id="KW-0934">Plastid</keyword>
<reference evidence="2" key="2">
    <citation type="submission" date="2016-10" db="EMBL/GenBank/DDBJ databases">
        <authorList>
            <person name="de Groot N.N."/>
        </authorList>
    </citation>
    <scope>NUCLEOTIDE SEQUENCE</scope>
    <source>
        <strain evidence="2">C.0024</strain>
    </source>
</reference>
<dbReference type="GeneID" id="30000255"/>
<dbReference type="RefSeq" id="YP_009315846.1">
    <property type="nucleotide sequence ID" value="NC_031668.1"/>
</dbReference>
<keyword evidence="2" id="KW-0150">Chloroplast</keyword>